<evidence type="ECO:0000313" key="2">
    <source>
        <dbReference type="EMBL" id="WEK48381.1"/>
    </source>
</evidence>
<keyword evidence="1" id="KW-1133">Transmembrane helix</keyword>
<organism evidence="2 3">
    <name type="scientific">Candidatus Andeanibacterium colombiense</name>
    <dbReference type="NCBI Taxonomy" id="3121345"/>
    <lineage>
        <taxon>Bacteria</taxon>
        <taxon>Pseudomonadati</taxon>
        <taxon>Pseudomonadota</taxon>
        <taxon>Alphaproteobacteria</taxon>
        <taxon>Sphingomonadales</taxon>
        <taxon>Sphingomonadaceae</taxon>
        <taxon>Candidatus Andeanibacterium</taxon>
    </lineage>
</organism>
<dbReference type="Proteomes" id="UP001218362">
    <property type="component" value="Chromosome"/>
</dbReference>
<evidence type="ECO:0000256" key="1">
    <source>
        <dbReference type="SAM" id="Phobius"/>
    </source>
</evidence>
<sequence>MFRSDTALLMALVGWLVLALAGYSSYRLHWKKTVTMALAWLAIFVCLALVIALIQRSASVGEAVGLSLS</sequence>
<dbReference type="AlphaFoldDB" id="A0AAJ5XBQ6"/>
<name>A0AAJ5XBQ6_9SPHN</name>
<protein>
    <submittedName>
        <fullName evidence="2">Uncharacterized protein</fullName>
    </submittedName>
</protein>
<accession>A0AAJ5XBQ6</accession>
<dbReference type="KEGG" id="acob:P0Y56_01550"/>
<keyword evidence="1" id="KW-0812">Transmembrane</keyword>
<feature type="transmembrane region" description="Helical" evidence="1">
    <location>
        <begin position="37"/>
        <end position="54"/>
    </location>
</feature>
<keyword evidence="1" id="KW-0472">Membrane</keyword>
<gene>
    <name evidence="2" type="ORF">P0Y56_01550</name>
</gene>
<dbReference type="EMBL" id="CP119316">
    <property type="protein sequence ID" value="WEK48381.1"/>
    <property type="molecule type" value="Genomic_DNA"/>
</dbReference>
<reference evidence="2" key="1">
    <citation type="submission" date="2023-03" db="EMBL/GenBank/DDBJ databases">
        <title>Andean soil-derived lignocellulolytic bacterial consortium as a source of novel taxa and putative plastic-active enzymes.</title>
        <authorList>
            <person name="Diaz-Garcia L."/>
            <person name="Chuvochina M."/>
            <person name="Feuerriegel G."/>
            <person name="Bunk B."/>
            <person name="Sproer C."/>
            <person name="Streit W.R."/>
            <person name="Rodriguez L.M."/>
            <person name="Overmann J."/>
            <person name="Jimenez D.J."/>
        </authorList>
    </citation>
    <scope>NUCLEOTIDE SEQUENCE</scope>
    <source>
        <strain evidence="2">MAG 26</strain>
    </source>
</reference>
<evidence type="ECO:0000313" key="3">
    <source>
        <dbReference type="Proteomes" id="UP001218362"/>
    </source>
</evidence>
<proteinExistence type="predicted"/>